<dbReference type="InterPro" id="IPR000641">
    <property type="entry name" value="CbxX/CfxQ"/>
</dbReference>
<dbReference type="Pfam" id="PF00004">
    <property type="entry name" value="AAA"/>
    <property type="match status" value="2"/>
</dbReference>
<dbReference type="CDD" id="cd00009">
    <property type="entry name" value="AAA"/>
    <property type="match status" value="1"/>
</dbReference>
<dbReference type="PANTHER" id="PTHR43392:SF2">
    <property type="entry name" value="AAA-TYPE ATPASE FAMILY PROTEIN _ ANKYRIN REPEAT FAMILY PROTEIN"/>
    <property type="match status" value="1"/>
</dbReference>
<evidence type="ECO:0000313" key="6">
    <source>
        <dbReference type="Proteomes" id="UP000306888"/>
    </source>
</evidence>
<dbReference type="GO" id="GO:0016887">
    <property type="term" value="F:ATP hydrolysis activity"/>
    <property type="evidence" value="ECO:0007669"/>
    <property type="project" value="InterPro"/>
</dbReference>
<organism evidence="5 6">
    <name type="scientific">Clostridium sartagoforme</name>
    <dbReference type="NCBI Taxonomy" id="84031"/>
    <lineage>
        <taxon>Bacteria</taxon>
        <taxon>Bacillati</taxon>
        <taxon>Bacillota</taxon>
        <taxon>Clostridia</taxon>
        <taxon>Eubacteriales</taxon>
        <taxon>Clostridiaceae</taxon>
        <taxon>Clostridium</taxon>
    </lineage>
</organism>
<dbReference type="RefSeq" id="WP_136003905.1">
    <property type="nucleotide sequence ID" value="NZ_SRYR01000001.1"/>
</dbReference>
<reference evidence="5 6" key="1">
    <citation type="submission" date="2019-04" db="EMBL/GenBank/DDBJ databases">
        <title>Microbes associate with the intestines of laboratory mice.</title>
        <authorList>
            <person name="Navarre W."/>
            <person name="Wong E."/>
            <person name="Huang K."/>
            <person name="Tropini C."/>
            <person name="Ng K."/>
            <person name="Yu B."/>
        </authorList>
    </citation>
    <scope>NUCLEOTIDE SEQUENCE [LARGE SCALE GENOMIC DNA]</scope>
    <source>
        <strain evidence="5 6">NM50_B9-20</strain>
    </source>
</reference>
<comment type="caution">
    <text evidence="5">The sequence shown here is derived from an EMBL/GenBank/DDBJ whole genome shotgun (WGS) entry which is preliminary data.</text>
</comment>
<dbReference type="PRINTS" id="PR00819">
    <property type="entry name" value="CBXCFQXSUPER"/>
</dbReference>
<keyword evidence="3" id="KW-0067">ATP-binding</keyword>
<dbReference type="Proteomes" id="UP000306888">
    <property type="component" value="Unassembled WGS sequence"/>
</dbReference>
<dbReference type="OrthoDB" id="9806903at2"/>
<dbReference type="SUPFAM" id="SSF52540">
    <property type="entry name" value="P-loop containing nucleoside triphosphate hydrolases"/>
    <property type="match status" value="3"/>
</dbReference>
<comment type="similarity">
    <text evidence="1">Belongs to the CbxX/CfxQ family.</text>
</comment>
<dbReference type="Gene3D" id="1.10.8.60">
    <property type="match status" value="2"/>
</dbReference>
<accession>A0A4S2DMH8</accession>
<evidence type="ECO:0000256" key="3">
    <source>
        <dbReference type="ARBA" id="ARBA00022840"/>
    </source>
</evidence>
<dbReference type="InterPro" id="IPR050773">
    <property type="entry name" value="CbxX/CfxQ_RuBisCO_ESX"/>
</dbReference>
<dbReference type="Pfam" id="PF17866">
    <property type="entry name" value="AAA_lid_6"/>
    <property type="match status" value="2"/>
</dbReference>
<evidence type="ECO:0000256" key="1">
    <source>
        <dbReference type="ARBA" id="ARBA00010378"/>
    </source>
</evidence>
<feature type="domain" description="AAA+ ATPase" evidence="4">
    <location>
        <begin position="626"/>
        <end position="751"/>
    </location>
</feature>
<dbReference type="InterPro" id="IPR041627">
    <property type="entry name" value="AAA_lid_6"/>
</dbReference>
<keyword evidence="6" id="KW-1185">Reference proteome</keyword>
<dbReference type="SMART" id="SM00382">
    <property type="entry name" value="AAA"/>
    <property type="match status" value="3"/>
</dbReference>
<protein>
    <submittedName>
        <fullName evidence="5">AAA family ATPase</fullName>
    </submittedName>
</protein>
<feature type="domain" description="AAA+ ATPase" evidence="4">
    <location>
        <begin position="897"/>
        <end position="1081"/>
    </location>
</feature>
<evidence type="ECO:0000259" key="4">
    <source>
        <dbReference type="SMART" id="SM00382"/>
    </source>
</evidence>
<name>A0A4S2DMH8_9CLOT</name>
<gene>
    <name evidence="5" type="ORF">E5347_01570</name>
</gene>
<dbReference type="PANTHER" id="PTHR43392">
    <property type="entry name" value="AAA-TYPE ATPASE FAMILY PROTEIN / ANKYRIN REPEAT FAMILY PROTEIN"/>
    <property type="match status" value="1"/>
</dbReference>
<evidence type="ECO:0000256" key="2">
    <source>
        <dbReference type="ARBA" id="ARBA00022741"/>
    </source>
</evidence>
<dbReference type="GO" id="GO:0005524">
    <property type="term" value="F:ATP binding"/>
    <property type="evidence" value="ECO:0007669"/>
    <property type="project" value="UniProtKB-KW"/>
</dbReference>
<sequence>MEKDSIKYKIKNKLNREFIGQKDFFDEITNYFISKIDKNEKGILLISGQRNTFKKVSIRYVFEELYKEKLITKKRLEEIDLASYNFNLGYNAFLSDLYEMLNSDKSEGIMFKNVEKASDEIIKVLSKIQPDSCINLKNNYTIKNKFLVEAEKDEKNTINQFICHSKFFIFVYNYEDKNEIDEVIENTFTNIDKVLTTKELTEGEKNSIIRKRLNNEIEKIKSNFGIQIVLGFKDATLDKDRYGVCEYLQNSFSKKGSFDISEYINYTFSHPIINLINKEGLRQGDKALVYVENNDLRCRVNSTVYRLLKYSVPTLEEVKYKLESMIGVKELKEFLLNIENNHKVQKIREKLGLRTSYISLNMIFAGNAGTGKTNAARITYDYLNALGLLSKGTLVEVSKADFISDNVSETAKRTNDIIKSALGGVLFIDEAYSLYEGEEDRVGKEIVDALIKGIEDNRNNLIVILAGYEKDMEEFLGVNQGLKSRFPNIIHFEDYTPTEMYEIALQIAKSKGYRISKNVKNDLIDLFTRNQLTGKNDLGNARFARNIIENAIIYSSRKYLNNNKSEIDLLEREDFNFKANAKFDLEEKLNNIIGLEDVKNLLRSQYKLLIAQEKRKSVGVNTEIEQNLNMVFAGNPGTGKTSIARLVAEMLNSMGLLKIGQLVECDRSSFVSNIPGETAKKTEEKFREALGGVLFIDEAYTLANDSLGREAIETLLKLIEDNSREVIVILAGYEEEMENFFDVNIGLRSRFPLWTNFKDYNPNELLEMSIRLIEGKGFKLSKNGYSSLKKSFVDIYENSDSQSGNGRMVRNYVENLIREQSIRIVEEDTSAYEINLITAKDIEKLNTSQYDNEFDLEKHLKSLVGNEEAKEFLRNQYKLIRVKEKRKKLGLSTDINRYMNIIFTGKVGTGKKTVLNIFSEILYSMGIIKAKNIVEINKDEAIDCINNNKSFEEVLNKQIGKVIYIDGAEFLLKPYTNKIIKDLIKFMDKNSNNSVLTLSGKEEDIRKLMNINPELNYRFSSMLNFKDYSKEELVYMAMGILESKGYVLDINSDNDLSSTIHELYENEKLTLRNALMVKQYLDILIREQSIRICDTKINNKEINLIMTQDIIKSKEKFLQKNVFINK</sequence>
<keyword evidence="2" id="KW-0547">Nucleotide-binding</keyword>
<dbReference type="AlphaFoldDB" id="A0A4S2DMH8"/>
<dbReference type="EMBL" id="SRYR01000001">
    <property type="protein sequence ID" value="TGY43528.1"/>
    <property type="molecule type" value="Genomic_DNA"/>
</dbReference>
<feature type="domain" description="AAA+ ATPase" evidence="4">
    <location>
        <begin position="358"/>
        <end position="496"/>
    </location>
</feature>
<proteinExistence type="inferred from homology"/>
<dbReference type="FunFam" id="3.40.50.300:FF:000216">
    <property type="entry name" value="Type VII secretion ATPase EccA"/>
    <property type="match status" value="2"/>
</dbReference>
<evidence type="ECO:0000313" key="5">
    <source>
        <dbReference type="EMBL" id="TGY43528.1"/>
    </source>
</evidence>
<dbReference type="InterPro" id="IPR027417">
    <property type="entry name" value="P-loop_NTPase"/>
</dbReference>
<dbReference type="InterPro" id="IPR003593">
    <property type="entry name" value="AAA+_ATPase"/>
</dbReference>
<dbReference type="Gene3D" id="3.40.50.300">
    <property type="entry name" value="P-loop containing nucleotide triphosphate hydrolases"/>
    <property type="match status" value="3"/>
</dbReference>
<dbReference type="InterPro" id="IPR003959">
    <property type="entry name" value="ATPase_AAA_core"/>
</dbReference>